<evidence type="ECO:0000313" key="3">
    <source>
        <dbReference type="Proteomes" id="UP000284706"/>
    </source>
</evidence>
<dbReference type="Pfam" id="PF13391">
    <property type="entry name" value="HNH_2"/>
    <property type="match status" value="1"/>
</dbReference>
<organism evidence="2 3">
    <name type="scientific">Gymnopilus dilepis</name>
    <dbReference type="NCBI Taxonomy" id="231916"/>
    <lineage>
        <taxon>Eukaryota</taxon>
        <taxon>Fungi</taxon>
        <taxon>Dikarya</taxon>
        <taxon>Basidiomycota</taxon>
        <taxon>Agaricomycotina</taxon>
        <taxon>Agaricomycetes</taxon>
        <taxon>Agaricomycetidae</taxon>
        <taxon>Agaricales</taxon>
        <taxon>Agaricineae</taxon>
        <taxon>Hymenogastraceae</taxon>
        <taxon>Gymnopilus</taxon>
    </lineage>
</organism>
<protein>
    <recommendedName>
        <fullName evidence="1">HNH nuclease domain-containing protein</fullName>
    </recommendedName>
</protein>
<accession>A0A409W358</accession>
<dbReference type="Proteomes" id="UP000284706">
    <property type="component" value="Unassembled WGS sequence"/>
</dbReference>
<feature type="domain" description="HNH nuclease" evidence="1">
    <location>
        <begin position="145"/>
        <end position="200"/>
    </location>
</feature>
<comment type="caution">
    <text evidence="2">The sequence shown here is derived from an EMBL/GenBank/DDBJ whole genome shotgun (WGS) entry which is preliminary data.</text>
</comment>
<dbReference type="EMBL" id="NHYE01005431">
    <property type="protein sequence ID" value="PPQ72951.1"/>
    <property type="molecule type" value="Genomic_DNA"/>
</dbReference>
<dbReference type="AlphaFoldDB" id="A0A409W358"/>
<dbReference type="OrthoDB" id="3269637at2759"/>
<name>A0A409W358_9AGAR</name>
<dbReference type="InParanoid" id="A0A409W358"/>
<dbReference type="InterPro" id="IPR003615">
    <property type="entry name" value="HNH_nuc"/>
</dbReference>
<reference evidence="2 3" key="1">
    <citation type="journal article" date="2018" name="Evol. Lett.">
        <title>Horizontal gene cluster transfer increased hallucinogenic mushroom diversity.</title>
        <authorList>
            <person name="Reynolds H.T."/>
            <person name="Vijayakumar V."/>
            <person name="Gluck-Thaler E."/>
            <person name="Korotkin H.B."/>
            <person name="Matheny P.B."/>
            <person name="Slot J.C."/>
        </authorList>
    </citation>
    <scope>NUCLEOTIDE SEQUENCE [LARGE SCALE GENOMIC DNA]</scope>
    <source>
        <strain evidence="2 3">SRW20</strain>
    </source>
</reference>
<sequence length="285" mass="31447">MAAATPDAGIQVYASFPRVASLSADLDLSADNWHWVHCLTIPPQALTALHWLSSKPFKWIRYAIGVVVGAEGDLYASLDRRDLVDYSAGPPSGPISLYFHTNEDERRRTFPVGPNIARTNVSSSDASSRRVHFRYNVAERDGHQCVLSGEEEEFCHAAHLLTHSKGDAYISTYSRRRSRDPSGGDVIDEIDSVKNGLLLNFFTHKGLGKHVAFLPTPNFAMDTSDVDPAAPAEERRYTAHLFEPTRQKYLGANGLASGTPLRMAHTTDWPPAILFDAVYASTVLH</sequence>
<gene>
    <name evidence="2" type="ORF">CVT26_014525</name>
</gene>
<keyword evidence="3" id="KW-1185">Reference proteome</keyword>
<evidence type="ECO:0000313" key="2">
    <source>
        <dbReference type="EMBL" id="PPQ72951.1"/>
    </source>
</evidence>
<evidence type="ECO:0000259" key="1">
    <source>
        <dbReference type="Pfam" id="PF13391"/>
    </source>
</evidence>
<proteinExistence type="predicted"/>
<feature type="non-terminal residue" evidence="2">
    <location>
        <position position="285"/>
    </location>
</feature>